<reference evidence="1 2" key="1">
    <citation type="submission" date="2019-10" db="EMBL/GenBank/DDBJ databases">
        <title>Assembly and Annotation for the nematode Trichostrongylus colubriformis.</title>
        <authorList>
            <person name="Martin J."/>
        </authorList>
    </citation>
    <scope>NUCLEOTIDE SEQUENCE [LARGE SCALE GENOMIC DNA]</scope>
    <source>
        <strain evidence="1">G859</strain>
        <tissue evidence="1">Whole worm</tissue>
    </source>
</reference>
<organism evidence="1 2">
    <name type="scientific">Trichostrongylus colubriformis</name>
    <name type="common">Black scour worm</name>
    <dbReference type="NCBI Taxonomy" id="6319"/>
    <lineage>
        <taxon>Eukaryota</taxon>
        <taxon>Metazoa</taxon>
        <taxon>Ecdysozoa</taxon>
        <taxon>Nematoda</taxon>
        <taxon>Chromadorea</taxon>
        <taxon>Rhabditida</taxon>
        <taxon>Rhabditina</taxon>
        <taxon>Rhabditomorpha</taxon>
        <taxon>Strongyloidea</taxon>
        <taxon>Trichostrongylidae</taxon>
        <taxon>Trichostrongylus</taxon>
    </lineage>
</organism>
<dbReference type="AlphaFoldDB" id="A0AAN8FV86"/>
<feature type="non-terminal residue" evidence="1">
    <location>
        <position position="1"/>
    </location>
</feature>
<protein>
    <submittedName>
        <fullName evidence="1">Uncharacterized protein</fullName>
    </submittedName>
</protein>
<dbReference type="Proteomes" id="UP001331761">
    <property type="component" value="Unassembled WGS sequence"/>
</dbReference>
<keyword evidence="2" id="KW-1185">Reference proteome</keyword>
<accession>A0AAN8FV86</accession>
<dbReference type="EMBL" id="WIXE01012124">
    <property type="protein sequence ID" value="KAK5976198.1"/>
    <property type="molecule type" value="Genomic_DNA"/>
</dbReference>
<proteinExistence type="predicted"/>
<comment type="caution">
    <text evidence="1">The sequence shown here is derived from an EMBL/GenBank/DDBJ whole genome shotgun (WGS) entry which is preliminary data.</text>
</comment>
<evidence type="ECO:0000313" key="2">
    <source>
        <dbReference type="Proteomes" id="UP001331761"/>
    </source>
</evidence>
<evidence type="ECO:0000313" key="1">
    <source>
        <dbReference type="EMBL" id="KAK5976198.1"/>
    </source>
</evidence>
<name>A0AAN8FV86_TRICO</name>
<gene>
    <name evidence="1" type="ORF">GCK32_005159</name>
</gene>
<sequence length="71" mass="7793">YGLIQGPIRLEKKTKDEILAAVEDPPADEDSGSLICVQPSQSEVNIDEQKKLADLPIVKAFNEAEKKFSHG</sequence>